<sequence length="512" mass="58092">MKKSLPSSRSVNGGAGGDSAEDEGEMIQIISMLEQKEKDLELAAKIGKHLLEQNQELKDRNDFIQDSLNKSLDTISELRHQVRHKEKLIKYIRTEDDLDTLDSHHNPSISLENLRSKVDSLKREKLVLKNETNELKSLNISIEDEKNELADQCTRQLDRANLQIAKLQSVINDKNLQCKAQLNDIEKLIREIHERKTREKEVIEMNDCLSDQLEDIVVSHENLKNEICEYQEKYTEVFGMLKEAEDELSRHRKRSMILGRTLSTDSLYDSLASELEVHDSGFFTTPMISARSDSRGSNFNSYQREEDMLRSNKYTPIEENLSDELAAIGYDTVHNRNTASLAILAELTPQFETKHAPDHPNDPCCEAVTPVVNEIPFLVQPIHNVVNIKKISQMKDTSCSPIKEFVIEDNLSSGSNESTPRAVNQKIITSHHDTDSESEMVVVKPKTRLFKHSQSIDIGRVLANQIPNKKKLSIADSSSSDSLSEYTAPKLGAPGKLGTRDLEYCIRKIDTR</sequence>
<reference evidence="2" key="1">
    <citation type="submission" date="2016-11" db="UniProtKB">
        <authorList>
            <consortium name="WormBaseParasite"/>
        </authorList>
    </citation>
    <scope>IDENTIFICATION</scope>
    <source>
        <strain evidence="2">KR3021</strain>
    </source>
</reference>
<evidence type="ECO:0000313" key="2">
    <source>
        <dbReference type="WBParaSite" id="RSKR_0000623600.1"/>
    </source>
</evidence>
<dbReference type="Proteomes" id="UP000095286">
    <property type="component" value="Unplaced"/>
</dbReference>
<dbReference type="WBParaSite" id="RSKR_0000623600.1">
    <property type="protein sequence ID" value="RSKR_0000623600.1"/>
    <property type="gene ID" value="RSKR_0000623600"/>
</dbReference>
<name>A0AC35U078_9BILA</name>
<organism evidence="1 2">
    <name type="scientific">Rhabditophanes sp. KR3021</name>
    <dbReference type="NCBI Taxonomy" id="114890"/>
    <lineage>
        <taxon>Eukaryota</taxon>
        <taxon>Metazoa</taxon>
        <taxon>Ecdysozoa</taxon>
        <taxon>Nematoda</taxon>
        <taxon>Chromadorea</taxon>
        <taxon>Rhabditida</taxon>
        <taxon>Tylenchina</taxon>
        <taxon>Panagrolaimomorpha</taxon>
        <taxon>Strongyloidoidea</taxon>
        <taxon>Alloionematidae</taxon>
        <taxon>Rhabditophanes</taxon>
    </lineage>
</organism>
<accession>A0AC35U078</accession>
<proteinExistence type="predicted"/>
<protein>
    <submittedName>
        <fullName evidence="2">HAP1 N-terminal domain-containing protein</fullName>
    </submittedName>
</protein>
<evidence type="ECO:0000313" key="1">
    <source>
        <dbReference type="Proteomes" id="UP000095286"/>
    </source>
</evidence>